<comment type="function">
    <text evidence="1">Involved in nucleolar processing of pre-18S ribosomal RNA.</text>
</comment>
<evidence type="ECO:0000256" key="3">
    <source>
        <dbReference type="ARBA" id="ARBA00022552"/>
    </source>
</evidence>
<evidence type="ECO:0000313" key="11">
    <source>
        <dbReference type="EMBL" id="KIO27804.1"/>
    </source>
</evidence>
<evidence type="ECO:0000256" key="5">
    <source>
        <dbReference type="ARBA" id="ARBA00022737"/>
    </source>
</evidence>
<protein>
    <recommendedName>
        <fullName evidence="7">U three protein 7</fullName>
    </recommendedName>
</protein>
<keyword evidence="12" id="KW-1185">Reference proteome</keyword>
<dbReference type="GO" id="GO:0032040">
    <property type="term" value="C:small-subunit processome"/>
    <property type="evidence" value="ECO:0007669"/>
    <property type="project" value="TreeGrafter"/>
</dbReference>
<proteinExistence type="predicted"/>
<dbReference type="InterPro" id="IPR040315">
    <property type="entry name" value="WDR46/Utp7"/>
</dbReference>
<evidence type="ECO:0000256" key="7">
    <source>
        <dbReference type="ARBA" id="ARBA00076453"/>
    </source>
</evidence>
<dbReference type="Gene3D" id="2.130.10.10">
    <property type="entry name" value="YVTN repeat-like/Quinoprotein amine dehydrogenase"/>
    <property type="match status" value="2"/>
</dbReference>
<keyword evidence="4 8" id="KW-0853">WD repeat</keyword>
<gene>
    <name evidence="11" type="ORF">M407DRAFT_232209</name>
</gene>
<dbReference type="Proteomes" id="UP000054248">
    <property type="component" value="Unassembled WGS sequence"/>
</dbReference>
<feature type="repeat" description="WD" evidence="8">
    <location>
        <begin position="323"/>
        <end position="357"/>
    </location>
</feature>
<dbReference type="FunFam" id="2.130.10.10:FF:000378">
    <property type="entry name" value="U3 small nucleolar RNA-associated protein 7"/>
    <property type="match status" value="1"/>
</dbReference>
<dbReference type="InterPro" id="IPR015943">
    <property type="entry name" value="WD40/YVTN_repeat-like_dom_sf"/>
</dbReference>
<dbReference type="PROSITE" id="PS50082">
    <property type="entry name" value="WD_REPEATS_2"/>
    <property type="match status" value="1"/>
</dbReference>
<feature type="compositionally biased region" description="Basic and acidic residues" evidence="9">
    <location>
        <begin position="540"/>
        <end position="549"/>
    </location>
</feature>
<name>A0A0C3QM19_9AGAM</name>
<dbReference type="SMART" id="SM01033">
    <property type="entry name" value="BING4CT"/>
    <property type="match status" value="1"/>
</dbReference>
<dbReference type="SMART" id="SM00320">
    <property type="entry name" value="WD40"/>
    <property type="match status" value="5"/>
</dbReference>
<dbReference type="InterPro" id="IPR001680">
    <property type="entry name" value="WD40_rpt"/>
</dbReference>
<dbReference type="PANTHER" id="PTHR14085">
    <property type="entry name" value="WD-REPEAT PROTEIN BING4"/>
    <property type="match status" value="1"/>
</dbReference>
<feature type="compositionally biased region" description="Basic and acidic residues" evidence="9">
    <location>
        <begin position="33"/>
        <end position="45"/>
    </location>
</feature>
<evidence type="ECO:0000256" key="2">
    <source>
        <dbReference type="ARBA" id="ARBA00004604"/>
    </source>
</evidence>
<accession>A0A0C3QM19</accession>
<keyword evidence="3" id="KW-0698">rRNA processing</keyword>
<reference evidence="12" key="2">
    <citation type="submission" date="2015-01" db="EMBL/GenBank/DDBJ databases">
        <title>Evolutionary Origins and Diversification of the Mycorrhizal Mutualists.</title>
        <authorList>
            <consortium name="DOE Joint Genome Institute"/>
            <consortium name="Mycorrhizal Genomics Consortium"/>
            <person name="Kohler A."/>
            <person name="Kuo A."/>
            <person name="Nagy L.G."/>
            <person name="Floudas D."/>
            <person name="Copeland A."/>
            <person name="Barry K.W."/>
            <person name="Cichocki N."/>
            <person name="Veneault-Fourrey C."/>
            <person name="LaButti K."/>
            <person name="Lindquist E.A."/>
            <person name="Lipzen A."/>
            <person name="Lundell T."/>
            <person name="Morin E."/>
            <person name="Murat C."/>
            <person name="Riley R."/>
            <person name="Ohm R."/>
            <person name="Sun H."/>
            <person name="Tunlid A."/>
            <person name="Henrissat B."/>
            <person name="Grigoriev I.V."/>
            <person name="Hibbett D.S."/>
            <person name="Martin F."/>
        </authorList>
    </citation>
    <scope>NUCLEOTIDE SEQUENCE [LARGE SCALE GENOMIC DNA]</scope>
    <source>
        <strain evidence="12">MUT 4182</strain>
    </source>
</reference>
<reference evidence="11 12" key="1">
    <citation type="submission" date="2014-04" db="EMBL/GenBank/DDBJ databases">
        <authorList>
            <consortium name="DOE Joint Genome Institute"/>
            <person name="Kuo A."/>
            <person name="Girlanda M."/>
            <person name="Perotto S."/>
            <person name="Kohler A."/>
            <person name="Nagy L.G."/>
            <person name="Floudas D."/>
            <person name="Copeland A."/>
            <person name="Barry K.W."/>
            <person name="Cichocki N."/>
            <person name="Veneault-Fourrey C."/>
            <person name="LaButti K."/>
            <person name="Lindquist E.A."/>
            <person name="Lipzen A."/>
            <person name="Lundell T."/>
            <person name="Morin E."/>
            <person name="Murat C."/>
            <person name="Sun H."/>
            <person name="Tunlid A."/>
            <person name="Henrissat B."/>
            <person name="Grigoriev I.V."/>
            <person name="Hibbett D.S."/>
            <person name="Martin F."/>
            <person name="Nordberg H.P."/>
            <person name="Cantor M.N."/>
            <person name="Hua S.X."/>
        </authorList>
    </citation>
    <scope>NUCLEOTIDE SEQUENCE [LARGE SCALE GENOMIC DNA]</scope>
    <source>
        <strain evidence="11 12">MUT 4182</strain>
    </source>
</reference>
<sequence length="651" mass="73162">MDALIEAGNKADRKRRRSYGPPKDSSVPQSRDSPLDYKGKGKETAKQPVKPAEETDAVVASISRNTTVPRTLSKLGSKTPKTEVKLENNKFTPWAFQHKLHHQARWREEAQEALEDVEILKTEERGVMAAEGLMERTFKMTQDDIVNSIGEEQRRYRKEWKLDGGAYRSRYSKNGRHIAIAGKRGHVASFDWLTGKMHCELELRETCRDITYLNDHSHFAVAQKQHVYIYDQQGIELHRLREHIDITRLEYLPYHWLLVSVGNPGVLRYHDTSIGRVVATHKTKLGACQSMAQNPHNAVIYLGHQNGTVTLWTPNLDEPAVKLLAHLGGVTSLGVDPSTSGRYLATSGMDGKVKVWDCRNWKGCVREWEQRGTGHAEVDWSQKGFLGVASGGTVNVYTPPSIITEHRGSPPLYLTHPIPHRPLISARFCPYTDMLTIGHANGLSSIIVPGAGEPTFDSSEVDPFESKKMRREREVHNLLDKIQPDLIALDPDFVGTVAEPEAQDEFADPLHVASHRLPRWEKLKRAGMPDPGMTSASANEAKKASRQGREDDDMEIGYSASDTSESEYEVDEVDNGGGGEAPVVRRKKKKSALKAYLKKAGGNVVDPTVARIKAKMEMRRKEIQLARIKERQAMVHREPSALDRFRRPPRL</sequence>
<evidence type="ECO:0000256" key="6">
    <source>
        <dbReference type="ARBA" id="ARBA00023242"/>
    </source>
</evidence>
<dbReference type="AlphaFoldDB" id="A0A0C3QM19"/>
<keyword evidence="5" id="KW-0677">Repeat</keyword>
<dbReference type="InterPro" id="IPR012952">
    <property type="entry name" value="BING4_C_dom"/>
</dbReference>
<evidence type="ECO:0000256" key="4">
    <source>
        <dbReference type="ARBA" id="ARBA00022574"/>
    </source>
</evidence>
<evidence type="ECO:0000313" key="12">
    <source>
        <dbReference type="Proteomes" id="UP000054248"/>
    </source>
</evidence>
<feature type="compositionally biased region" description="Acidic residues" evidence="9">
    <location>
        <begin position="564"/>
        <end position="574"/>
    </location>
</feature>
<dbReference type="HOGENOM" id="CLU_022996_1_0_1"/>
<dbReference type="Pfam" id="PF00400">
    <property type="entry name" value="WD40"/>
    <property type="match status" value="1"/>
</dbReference>
<dbReference type="PROSITE" id="PS50294">
    <property type="entry name" value="WD_REPEATS_REGION"/>
    <property type="match status" value="1"/>
</dbReference>
<feature type="region of interest" description="Disordered" evidence="9">
    <location>
        <begin position="526"/>
        <end position="585"/>
    </location>
</feature>
<evidence type="ECO:0000256" key="9">
    <source>
        <dbReference type="SAM" id="MobiDB-lite"/>
    </source>
</evidence>
<evidence type="ECO:0000256" key="1">
    <source>
        <dbReference type="ARBA" id="ARBA00004099"/>
    </source>
</evidence>
<dbReference type="InterPro" id="IPR036322">
    <property type="entry name" value="WD40_repeat_dom_sf"/>
</dbReference>
<keyword evidence="6" id="KW-0539">Nucleus</keyword>
<dbReference type="OrthoDB" id="10251154at2759"/>
<dbReference type="STRING" id="1051891.A0A0C3QM19"/>
<organism evidence="11 12">
    <name type="scientific">Tulasnella calospora MUT 4182</name>
    <dbReference type="NCBI Taxonomy" id="1051891"/>
    <lineage>
        <taxon>Eukaryota</taxon>
        <taxon>Fungi</taxon>
        <taxon>Dikarya</taxon>
        <taxon>Basidiomycota</taxon>
        <taxon>Agaricomycotina</taxon>
        <taxon>Agaricomycetes</taxon>
        <taxon>Cantharellales</taxon>
        <taxon>Tulasnellaceae</taxon>
        <taxon>Tulasnella</taxon>
    </lineage>
</organism>
<evidence type="ECO:0000256" key="8">
    <source>
        <dbReference type="PROSITE-ProRule" id="PRU00221"/>
    </source>
</evidence>
<feature type="domain" description="BING4 C-terminal" evidence="10">
    <location>
        <begin position="412"/>
        <end position="491"/>
    </location>
</feature>
<dbReference type="SUPFAM" id="SSF50978">
    <property type="entry name" value="WD40 repeat-like"/>
    <property type="match status" value="1"/>
</dbReference>
<comment type="subcellular location">
    <subcellularLocation>
        <location evidence="2">Nucleus</location>
        <location evidence="2">Nucleolus</location>
    </subcellularLocation>
</comment>
<dbReference type="PANTHER" id="PTHR14085:SF3">
    <property type="entry name" value="WD REPEAT-CONTAINING PROTEIN 46"/>
    <property type="match status" value="1"/>
</dbReference>
<evidence type="ECO:0000259" key="10">
    <source>
        <dbReference type="SMART" id="SM01033"/>
    </source>
</evidence>
<dbReference type="GO" id="GO:0000462">
    <property type="term" value="P:maturation of SSU-rRNA from tricistronic rRNA transcript (SSU-rRNA, 5.8S rRNA, LSU-rRNA)"/>
    <property type="evidence" value="ECO:0007669"/>
    <property type="project" value="TreeGrafter"/>
</dbReference>
<dbReference type="Pfam" id="PF08149">
    <property type="entry name" value="BING4CT"/>
    <property type="match status" value="1"/>
</dbReference>
<feature type="region of interest" description="Disordered" evidence="9">
    <location>
        <begin position="1"/>
        <end position="56"/>
    </location>
</feature>
<dbReference type="EMBL" id="KN823003">
    <property type="protein sequence ID" value="KIO27804.1"/>
    <property type="molecule type" value="Genomic_DNA"/>
</dbReference>
<dbReference type="GO" id="GO:0030686">
    <property type="term" value="C:90S preribosome"/>
    <property type="evidence" value="ECO:0007669"/>
    <property type="project" value="TreeGrafter"/>
</dbReference>